<evidence type="ECO:0000256" key="1">
    <source>
        <dbReference type="ARBA" id="ARBA00004429"/>
    </source>
</evidence>
<feature type="transmembrane region" description="Helical" evidence="8">
    <location>
        <begin position="250"/>
        <end position="271"/>
    </location>
</feature>
<keyword evidence="5 8" id="KW-0812">Transmembrane</keyword>
<evidence type="ECO:0008006" key="11">
    <source>
        <dbReference type="Google" id="ProtNLM"/>
    </source>
</evidence>
<reference evidence="9" key="1">
    <citation type="submission" date="2022-11" db="UniProtKB">
        <authorList>
            <consortium name="EnsemblMetazoa"/>
        </authorList>
    </citation>
    <scope>IDENTIFICATION</scope>
</reference>
<evidence type="ECO:0000256" key="2">
    <source>
        <dbReference type="ARBA" id="ARBA00022448"/>
    </source>
</evidence>
<evidence type="ECO:0000256" key="6">
    <source>
        <dbReference type="ARBA" id="ARBA00022989"/>
    </source>
</evidence>
<evidence type="ECO:0000313" key="10">
    <source>
        <dbReference type="Proteomes" id="UP000887568"/>
    </source>
</evidence>
<evidence type="ECO:0000256" key="8">
    <source>
        <dbReference type="SAM" id="Phobius"/>
    </source>
</evidence>
<organism evidence="9 10">
    <name type="scientific">Patiria miniata</name>
    <name type="common">Bat star</name>
    <name type="synonym">Asterina miniata</name>
    <dbReference type="NCBI Taxonomy" id="46514"/>
    <lineage>
        <taxon>Eukaryota</taxon>
        <taxon>Metazoa</taxon>
        <taxon>Echinodermata</taxon>
        <taxon>Eleutherozoa</taxon>
        <taxon>Asterozoa</taxon>
        <taxon>Asteroidea</taxon>
        <taxon>Valvatacea</taxon>
        <taxon>Valvatida</taxon>
        <taxon>Asterinidae</taxon>
        <taxon>Patiria</taxon>
    </lineage>
</organism>
<feature type="transmembrane region" description="Helical" evidence="8">
    <location>
        <begin position="411"/>
        <end position="434"/>
    </location>
</feature>
<feature type="transmembrane region" description="Helical" evidence="8">
    <location>
        <begin position="351"/>
        <end position="374"/>
    </location>
</feature>
<evidence type="ECO:0000256" key="3">
    <source>
        <dbReference type="ARBA" id="ARBA00022475"/>
    </source>
</evidence>
<dbReference type="AlphaFoldDB" id="A0A914BDZ9"/>
<feature type="transmembrane region" description="Helical" evidence="8">
    <location>
        <begin position="123"/>
        <end position="147"/>
    </location>
</feature>
<keyword evidence="7 8" id="KW-0472">Membrane</keyword>
<accession>A0A914BDZ9</accession>
<name>A0A914BDZ9_PATMI</name>
<dbReference type="PANTHER" id="PTHR30574:SF1">
    <property type="entry name" value="SULPHUR TRANSPORT DOMAIN-CONTAINING PROTEIN"/>
    <property type="match status" value="1"/>
</dbReference>
<feature type="transmembrane region" description="Helical" evidence="8">
    <location>
        <begin position="85"/>
        <end position="103"/>
    </location>
</feature>
<evidence type="ECO:0000313" key="9">
    <source>
        <dbReference type="EnsemblMetazoa" id="XP_038074085.1"/>
    </source>
</evidence>
<keyword evidence="10" id="KW-1185">Reference proteome</keyword>
<keyword evidence="6 8" id="KW-1133">Transmembrane helix</keyword>
<keyword evidence="3" id="KW-1003">Cell membrane</keyword>
<dbReference type="EnsemblMetazoa" id="XM_038218157.1">
    <property type="protein sequence ID" value="XP_038074085.1"/>
    <property type="gene ID" value="LOC119742126"/>
</dbReference>
<dbReference type="Proteomes" id="UP000887568">
    <property type="component" value="Unplaced"/>
</dbReference>
<comment type="subcellular location">
    <subcellularLocation>
        <location evidence="1">Cell inner membrane</location>
        <topology evidence="1">Multi-pass membrane protein</topology>
    </subcellularLocation>
</comment>
<feature type="transmembrane region" description="Helical" evidence="8">
    <location>
        <begin position="168"/>
        <end position="196"/>
    </location>
</feature>
<sequence>MAIPFTNGLHCRKFIATDENDNSIFKMGSETAYAASPPVCAWDETSPTAAAHAESAPIPPGSRGGIAAAASTLGRGAGALLGTSLLRISVCITAGAIFGLAMEKGRVFEPLLIRNQMDFSSNVMLKMFMAAVSAVLVSMSALSVLPTTSQRFQLARDNFICRLSAKGVAASVIGGTLLGIGMTIGGACPGAVLVQIGAGVSNAGYTLLGCILGATLYGLTEQTVSGWTRPKNPAQKVRIDEIVGLPFWKVALPFGIALAMFVYFLEVVVPWTSDLTVPNQSEASLFALRSWLPSISGALIGCMQIPIVLAMGQTMGGSGSYCTMAAQLIPTGTLRNVSPYLLRTKYGLNNWWSIAYGCAAIAGAVFSASMAGALGDTEGVSALHAFLGGIIMVYGSRLAGGCTSGHGMSGMGTLCLFSFAAVPAMFVGGIGTLATMKLTGLVN</sequence>
<dbReference type="OMA" id="NWWSIAY"/>
<feature type="transmembrane region" description="Helical" evidence="8">
    <location>
        <begin position="202"/>
        <end position="219"/>
    </location>
</feature>
<evidence type="ECO:0000256" key="4">
    <source>
        <dbReference type="ARBA" id="ARBA00022519"/>
    </source>
</evidence>
<feature type="transmembrane region" description="Helical" evidence="8">
    <location>
        <begin position="380"/>
        <end position="399"/>
    </location>
</feature>
<proteinExistence type="predicted"/>
<dbReference type="InterPro" id="IPR007272">
    <property type="entry name" value="Sulf_transp_TsuA/YedE"/>
</dbReference>
<evidence type="ECO:0000256" key="7">
    <source>
        <dbReference type="ARBA" id="ARBA00023136"/>
    </source>
</evidence>
<keyword evidence="4" id="KW-0997">Cell inner membrane</keyword>
<dbReference type="RefSeq" id="XP_038074085.1">
    <property type="nucleotide sequence ID" value="XM_038218157.1"/>
</dbReference>
<dbReference type="GO" id="GO:0005886">
    <property type="term" value="C:plasma membrane"/>
    <property type="evidence" value="ECO:0007669"/>
    <property type="project" value="UniProtKB-SubCell"/>
</dbReference>
<dbReference type="OrthoDB" id="10254418at2759"/>
<dbReference type="PANTHER" id="PTHR30574">
    <property type="entry name" value="INNER MEMBRANE PROTEIN YEDE"/>
    <property type="match status" value="1"/>
</dbReference>
<evidence type="ECO:0000256" key="5">
    <source>
        <dbReference type="ARBA" id="ARBA00022692"/>
    </source>
</evidence>
<dbReference type="Pfam" id="PF04143">
    <property type="entry name" value="Sulf_transp"/>
    <property type="match status" value="1"/>
</dbReference>
<dbReference type="GeneID" id="119742126"/>
<protein>
    <recommendedName>
        <fullName evidence="11">Sulphur transport domain-containing protein</fullName>
    </recommendedName>
</protein>
<feature type="transmembrane region" description="Helical" evidence="8">
    <location>
        <begin position="291"/>
        <end position="311"/>
    </location>
</feature>
<keyword evidence="2" id="KW-0813">Transport</keyword>